<dbReference type="OrthoDB" id="6415790at2759"/>
<dbReference type="PANTHER" id="PTHR12778">
    <property type="entry name" value="SOLUTE CARRIER FAMILY 33 ACETYL-COA TRANSPORTER -RELATED"/>
    <property type="match status" value="1"/>
</dbReference>
<dbReference type="GO" id="GO:0016020">
    <property type="term" value="C:membrane"/>
    <property type="evidence" value="ECO:0007669"/>
    <property type="project" value="UniProtKB-SubCell"/>
</dbReference>
<evidence type="ECO:0000256" key="1">
    <source>
        <dbReference type="ARBA" id="ARBA00004141"/>
    </source>
</evidence>
<feature type="transmembrane region" description="Helical" evidence="5">
    <location>
        <begin position="438"/>
        <end position="457"/>
    </location>
</feature>
<dbReference type="EMBL" id="BSXU01000677">
    <property type="protein sequence ID" value="GMG21465.1"/>
    <property type="molecule type" value="Genomic_DNA"/>
</dbReference>
<dbReference type="Pfam" id="PF13000">
    <property type="entry name" value="Acatn"/>
    <property type="match status" value="2"/>
</dbReference>
<dbReference type="InterPro" id="IPR024371">
    <property type="entry name" value="AcetylCoA_trans_1-like"/>
</dbReference>
<keyword evidence="4 5" id="KW-0472">Membrane</keyword>
<feature type="transmembrane region" description="Helical" evidence="5">
    <location>
        <begin position="54"/>
        <end position="75"/>
    </location>
</feature>
<feature type="transmembrane region" description="Helical" evidence="5">
    <location>
        <begin position="136"/>
        <end position="158"/>
    </location>
</feature>
<evidence type="ECO:0000313" key="6">
    <source>
        <dbReference type="EMBL" id="GMG21465.1"/>
    </source>
</evidence>
<keyword evidence="2 5" id="KW-0812">Transmembrane</keyword>
<gene>
    <name evidence="6" type="ORF">Amon01_000201100</name>
</gene>
<dbReference type="GO" id="GO:0008521">
    <property type="term" value="F:acetyl-CoA transmembrane transporter activity"/>
    <property type="evidence" value="ECO:0007669"/>
    <property type="project" value="InterPro"/>
</dbReference>
<dbReference type="InterPro" id="IPR004752">
    <property type="entry name" value="AmpG_permease/AT-1"/>
</dbReference>
<proteinExistence type="predicted"/>
<evidence type="ECO:0000313" key="7">
    <source>
        <dbReference type="Proteomes" id="UP001165063"/>
    </source>
</evidence>
<feature type="transmembrane region" description="Helical" evidence="5">
    <location>
        <begin position="95"/>
        <end position="115"/>
    </location>
</feature>
<dbReference type="SUPFAM" id="SSF103473">
    <property type="entry name" value="MFS general substrate transporter"/>
    <property type="match status" value="1"/>
</dbReference>
<keyword evidence="7" id="KW-1185">Reference proteome</keyword>
<dbReference type="GO" id="GO:0035348">
    <property type="term" value="P:acetyl-CoA transmembrane transport"/>
    <property type="evidence" value="ECO:0007669"/>
    <property type="project" value="InterPro"/>
</dbReference>
<dbReference type="AlphaFoldDB" id="A0A9W7DI13"/>
<feature type="transmembrane region" description="Helical" evidence="5">
    <location>
        <begin position="262"/>
        <end position="281"/>
    </location>
</feature>
<evidence type="ECO:0000256" key="2">
    <source>
        <dbReference type="ARBA" id="ARBA00022692"/>
    </source>
</evidence>
<name>A0A9W7DI13_AMBMO</name>
<protein>
    <submittedName>
        <fullName evidence="6">Unnamed protein product</fullName>
    </submittedName>
</protein>
<organism evidence="6 7">
    <name type="scientific">Ambrosiozyma monospora</name>
    <name type="common">Yeast</name>
    <name type="synonym">Endomycopsis monosporus</name>
    <dbReference type="NCBI Taxonomy" id="43982"/>
    <lineage>
        <taxon>Eukaryota</taxon>
        <taxon>Fungi</taxon>
        <taxon>Dikarya</taxon>
        <taxon>Ascomycota</taxon>
        <taxon>Saccharomycotina</taxon>
        <taxon>Pichiomycetes</taxon>
        <taxon>Pichiales</taxon>
        <taxon>Pichiaceae</taxon>
        <taxon>Ambrosiozyma</taxon>
    </lineage>
</organism>
<reference evidence="6" key="1">
    <citation type="submission" date="2023-04" db="EMBL/GenBank/DDBJ databases">
        <title>Ambrosiozyma monospora NBRC 1965.</title>
        <authorList>
            <person name="Ichikawa N."/>
            <person name="Sato H."/>
            <person name="Tonouchi N."/>
        </authorList>
    </citation>
    <scope>NUCLEOTIDE SEQUENCE</scope>
    <source>
        <strain evidence="6">NBRC 1965</strain>
    </source>
</reference>
<feature type="transmembrane region" description="Helical" evidence="5">
    <location>
        <begin position="23"/>
        <end position="42"/>
    </location>
</feature>
<evidence type="ECO:0000256" key="3">
    <source>
        <dbReference type="ARBA" id="ARBA00022989"/>
    </source>
</evidence>
<feature type="transmembrane region" description="Helical" evidence="5">
    <location>
        <begin position="218"/>
        <end position="241"/>
    </location>
</feature>
<sequence length="484" mass="54914">MKLLWSPIVDSIYWPKVGRRRSWIIPVQTVSGFTLIFLGSVIDKLMLPETLGANLYTITYVFFLLVLFCATQDIAVDGWALTIISKQALSYASTAQTIGLNTGYFLSFTVFLAFNSPDFANKYFRSTPSDEGVITLGQYMTYAGYMFLVITFVVAFFVPEDPPFYDKEKSEEEIELSEIERDVHSAGNVVQSHSSFSTDHETLGHSKFGALVEVYKKMWYVVQLKNVKLFIVILLTSKIAFQANEAATSLKLLEKGFSREDLAITVLIDFPFEIFFGYYAGRWSTGDEPLKPWMYGYLGRVLAAFMGQVLVWCFPKSGKINSVYFCFVILQNLFGSFMSTVQFVSLCAFHTRIADPAIGGTYMTTLNTLSNMGGQWPKIIVMFLIDKFTKARCVPEDDHSPLEISNPFEDKEFYNCYPSDNKKLCLSNGGKCKIFQDGYYFTNMACIIIGLVLYFTWTRRTAKHLQSLPIGAWRVNREKSSLSV</sequence>
<evidence type="ECO:0000256" key="4">
    <source>
        <dbReference type="ARBA" id="ARBA00023136"/>
    </source>
</evidence>
<comment type="subcellular location">
    <subcellularLocation>
        <location evidence="1">Membrane</location>
        <topology evidence="1">Multi-pass membrane protein</topology>
    </subcellularLocation>
</comment>
<feature type="transmembrane region" description="Helical" evidence="5">
    <location>
        <begin position="293"/>
        <end position="314"/>
    </location>
</feature>
<dbReference type="InterPro" id="IPR036259">
    <property type="entry name" value="MFS_trans_sf"/>
</dbReference>
<accession>A0A9W7DI13</accession>
<evidence type="ECO:0000256" key="5">
    <source>
        <dbReference type="SAM" id="Phobius"/>
    </source>
</evidence>
<dbReference type="PANTHER" id="PTHR12778:SF9">
    <property type="entry name" value="ACETYL-COENZYME A TRANSPORTER 1"/>
    <property type="match status" value="1"/>
</dbReference>
<comment type="caution">
    <text evidence="6">The sequence shown here is derived from an EMBL/GenBank/DDBJ whole genome shotgun (WGS) entry which is preliminary data.</text>
</comment>
<keyword evidence="3 5" id="KW-1133">Transmembrane helix</keyword>
<dbReference type="Proteomes" id="UP001165063">
    <property type="component" value="Unassembled WGS sequence"/>
</dbReference>
<feature type="transmembrane region" description="Helical" evidence="5">
    <location>
        <begin position="323"/>
        <end position="344"/>
    </location>
</feature>